<evidence type="ECO:0000256" key="2">
    <source>
        <dbReference type="ARBA" id="ARBA00022448"/>
    </source>
</evidence>
<evidence type="ECO:0000256" key="1">
    <source>
        <dbReference type="ARBA" id="ARBA00005417"/>
    </source>
</evidence>
<dbReference type="AlphaFoldDB" id="A0A9D1SH08"/>
<name>A0A9D1SH08_9FIRM</name>
<dbReference type="PANTHER" id="PTHR42711:SF5">
    <property type="entry name" value="ABC TRANSPORTER ATP-BINDING PROTEIN NATA"/>
    <property type="match status" value="1"/>
</dbReference>
<reference evidence="6" key="2">
    <citation type="journal article" date="2021" name="PeerJ">
        <title>Extensive microbial diversity within the chicken gut microbiome revealed by metagenomics and culture.</title>
        <authorList>
            <person name="Gilroy R."/>
            <person name="Ravi A."/>
            <person name="Getino M."/>
            <person name="Pursley I."/>
            <person name="Horton D.L."/>
            <person name="Alikhan N.F."/>
            <person name="Baker D."/>
            <person name="Gharbi K."/>
            <person name="Hall N."/>
            <person name="Watson M."/>
            <person name="Adriaenssens E.M."/>
            <person name="Foster-Nyarko E."/>
            <person name="Jarju S."/>
            <person name="Secka A."/>
            <person name="Antonio M."/>
            <person name="Oren A."/>
            <person name="Chaudhuri R.R."/>
            <person name="La Ragione R."/>
            <person name="Hildebrand F."/>
            <person name="Pallen M.J."/>
        </authorList>
    </citation>
    <scope>NUCLEOTIDE SEQUENCE</scope>
    <source>
        <strain evidence="6">18911</strain>
    </source>
</reference>
<dbReference type="Pfam" id="PF00005">
    <property type="entry name" value="ABC_tran"/>
    <property type="match status" value="1"/>
</dbReference>
<dbReference type="InterPro" id="IPR027417">
    <property type="entry name" value="P-loop_NTPase"/>
</dbReference>
<dbReference type="Proteomes" id="UP000824094">
    <property type="component" value="Unassembled WGS sequence"/>
</dbReference>
<comment type="caution">
    <text evidence="6">The sequence shown here is derived from an EMBL/GenBank/DDBJ whole genome shotgun (WGS) entry which is preliminary data.</text>
</comment>
<keyword evidence="2" id="KW-0813">Transport</keyword>
<evidence type="ECO:0000313" key="7">
    <source>
        <dbReference type="Proteomes" id="UP000824094"/>
    </source>
</evidence>
<dbReference type="InterPro" id="IPR050763">
    <property type="entry name" value="ABC_transporter_ATP-binding"/>
</dbReference>
<dbReference type="SUPFAM" id="SSF52540">
    <property type="entry name" value="P-loop containing nucleoside triphosphate hydrolases"/>
    <property type="match status" value="1"/>
</dbReference>
<gene>
    <name evidence="6" type="ORF">IAB05_01890</name>
</gene>
<dbReference type="PROSITE" id="PS50893">
    <property type="entry name" value="ABC_TRANSPORTER_2"/>
    <property type="match status" value="1"/>
</dbReference>
<dbReference type="Gene3D" id="3.40.50.300">
    <property type="entry name" value="P-loop containing nucleotide triphosphate hydrolases"/>
    <property type="match status" value="1"/>
</dbReference>
<keyword evidence="3" id="KW-0547">Nucleotide-binding</keyword>
<feature type="domain" description="ABC transporter" evidence="5">
    <location>
        <begin position="4"/>
        <end position="234"/>
    </location>
</feature>
<dbReference type="GO" id="GO:0016887">
    <property type="term" value="F:ATP hydrolysis activity"/>
    <property type="evidence" value="ECO:0007669"/>
    <property type="project" value="InterPro"/>
</dbReference>
<evidence type="ECO:0000256" key="4">
    <source>
        <dbReference type="ARBA" id="ARBA00022840"/>
    </source>
</evidence>
<dbReference type="InterPro" id="IPR003439">
    <property type="entry name" value="ABC_transporter-like_ATP-bd"/>
</dbReference>
<dbReference type="EMBL" id="DVNF01000060">
    <property type="protein sequence ID" value="HIU60124.1"/>
    <property type="molecule type" value="Genomic_DNA"/>
</dbReference>
<dbReference type="SMART" id="SM00382">
    <property type="entry name" value="AAA"/>
    <property type="match status" value="1"/>
</dbReference>
<accession>A0A9D1SH08</accession>
<dbReference type="GO" id="GO:0005524">
    <property type="term" value="F:ATP binding"/>
    <property type="evidence" value="ECO:0007669"/>
    <property type="project" value="UniProtKB-KW"/>
</dbReference>
<protein>
    <submittedName>
        <fullName evidence="6">ABC transporter ATP-binding protein</fullName>
    </submittedName>
</protein>
<dbReference type="PANTHER" id="PTHR42711">
    <property type="entry name" value="ABC TRANSPORTER ATP-BINDING PROTEIN"/>
    <property type="match status" value="1"/>
</dbReference>
<evidence type="ECO:0000259" key="5">
    <source>
        <dbReference type="PROSITE" id="PS50893"/>
    </source>
</evidence>
<keyword evidence="4 6" id="KW-0067">ATP-binding</keyword>
<reference evidence="6" key="1">
    <citation type="submission" date="2020-10" db="EMBL/GenBank/DDBJ databases">
        <authorList>
            <person name="Gilroy R."/>
        </authorList>
    </citation>
    <scope>NUCLEOTIDE SEQUENCE</scope>
    <source>
        <strain evidence="6">18911</strain>
    </source>
</reference>
<comment type="similarity">
    <text evidence="1">Belongs to the ABC transporter superfamily.</text>
</comment>
<organism evidence="6 7">
    <name type="scientific">Candidatus Stercoripulliclostridium merdigallinarum</name>
    <dbReference type="NCBI Taxonomy" id="2840951"/>
    <lineage>
        <taxon>Bacteria</taxon>
        <taxon>Bacillati</taxon>
        <taxon>Bacillota</taxon>
        <taxon>Clostridia</taxon>
        <taxon>Eubacteriales</taxon>
        <taxon>Candidatus Stercoripulliclostridium</taxon>
    </lineage>
</organism>
<sequence length="309" mass="34147">MKILEIEHLSKSYGAVKAVDDISFDIEKGEFFSFLGVNGAGKSTTINIITTVLPKDSGKVYVFGADIDRDPMAIRAKIGIVFQNSVLDGRLSVYDNLSTRAALYGMRGAEKKKRIKEIAETLELNEFLKRPYAKLSGGQRRRTDIARALINTPELLILDEPTTGLDPQTRLTVWAAIDRIRQRTGMSVLLTTHYMEESAAADRIVIIDEGKLVAEGSPVALKDKYSSDSVRLYMPKTAETDRILSESGLGFTYQNTFYKVAVSDSVAAMRFLTAHPALTADFEVVKGDMDDVFLNVTGKKLDGGNYERA</sequence>
<evidence type="ECO:0000256" key="3">
    <source>
        <dbReference type="ARBA" id="ARBA00022741"/>
    </source>
</evidence>
<dbReference type="InterPro" id="IPR003593">
    <property type="entry name" value="AAA+_ATPase"/>
</dbReference>
<evidence type="ECO:0000313" key="6">
    <source>
        <dbReference type="EMBL" id="HIU60124.1"/>
    </source>
</evidence>
<proteinExistence type="inferred from homology"/>